<dbReference type="InterPro" id="IPR050863">
    <property type="entry name" value="CenT-Element_Derived"/>
</dbReference>
<evidence type="ECO:0000313" key="4">
    <source>
        <dbReference type="Proteomes" id="UP000585614"/>
    </source>
</evidence>
<keyword evidence="1" id="KW-0238">DNA-binding</keyword>
<dbReference type="InterPro" id="IPR009057">
    <property type="entry name" value="Homeodomain-like_sf"/>
</dbReference>
<sequence length="125" mass="14770">MKNRKTLHEAKNEDLGSGLIEWIQQQRSKDTSLTGLLVMKQARIYHEEQYIEGEYEYSEAWLQKFKKWYGIKYLKICGEKASADHETVENYIDEFAKNMMKTLALNTFTRLMKQFCTGATFLEKP</sequence>
<dbReference type="AlphaFoldDB" id="A0A7J7UXD0"/>
<reference evidence="3 4" key="1">
    <citation type="journal article" date="2020" name="Nature">
        <title>Six reference-quality genomes reveal evolution of bat adaptations.</title>
        <authorList>
            <person name="Jebb D."/>
            <person name="Huang Z."/>
            <person name="Pippel M."/>
            <person name="Hughes G.M."/>
            <person name="Lavrichenko K."/>
            <person name="Devanna P."/>
            <person name="Winkler S."/>
            <person name="Jermiin L.S."/>
            <person name="Skirmuntt E.C."/>
            <person name="Katzourakis A."/>
            <person name="Burkitt-Gray L."/>
            <person name="Ray D.A."/>
            <person name="Sullivan K.A.M."/>
            <person name="Roscito J.G."/>
            <person name="Kirilenko B.M."/>
            <person name="Davalos L.M."/>
            <person name="Corthals A.P."/>
            <person name="Power M.L."/>
            <person name="Jones G."/>
            <person name="Ransome R.D."/>
            <person name="Dechmann D.K.N."/>
            <person name="Locatelli A.G."/>
            <person name="Puechmaille S.J."/>
            <person name="Fedrigo O."/>
            <person name="Jarvis E.D."/>
            <person name="Hiller M."/>
            <person name="Vernes S.C."/>
            <person name="Myers E.W."/>
            <person name="Teeling E.C."/>
        </authorList>
    </citation>
    <scope>NUCLEOTIDE SEQUENCE [LARGE SCALE GENOMIC DNA]</scope>
    <source>
        <strain evidence="3">MRhiFer1</strain>
        <tissue evidence="3">Lung</tissue>
    </source>
</reference>
<evidence type="ECO:0000259" key="2">
    <source>
        <dbReference type="PROSITE" id="PS51253"/>
    </source>
</evidence>
<evidence type="ECO:0000256" key="1">
    <source>
        <dbReference type="ARBA" id="ARBA00023125"/>
    </source>
</evidence>
<dbReference type="GO" id="GO:0005634">
    <property type="term" value="C:nucleus"/>
    <property type="evidence" value="ECO:0007669"/>
    <property type="project" value="TreeGrafter"/>
</dbReference>
<name>A0A7J7UXD0_RHIFE</name>
<protein>
    <recommendedName>
        <fullName evidence="2">HTH CENPB-type domain-containing protein</fullName>
    </recommendedName>
</protein>
<dbReference type="GO" id="GO:0003677">
    <property type="term" value="F:DNA binding"/>
    <property type="evidence" value="ECO:0007669"/>
    <property type="project" value="UniProtKB-KW"/>
</dbReference>
<dbReference type="Gene3D" id="1.10.10.60">
    <property type="entry name" value="Homeodomain-like"/>
    <property type="match status" value="1"/>
</dbReference>
<dbReference type="EMBL" id="JACAGC010000015">
    <property type="protein sequence ID" value="KAF6317442.1"/>
    <property type="molecule type" value="Genomic_DNA"/>
</dbReference>
<dbReference type="Pfam" id="PF03221">
    <property type="entry name" value="HTH_Tnp_Tc5"/>
    <property type="match status" value="1"/>
</dbReference>
<comment type="caution">
    <text evidence="3">The sequence shown here is derived from an EMBL/GenBank/DDBJ whole genome shotgun (WGS) entry which is preliminary data.</text>
</comment>
<feature type="domain" description="HTH CENPB-type" evidence="2">
    <location>
        <begin position="3"/>
        <end position="75"/>
    </location>
</feature>
<dbReference type="Proteomes" id="UP000585614">
    <property type="component" value="Unassembled WGS sequence"/>
</dbReference>
<accession>A0A7J7UXD0</accession>
<dbReference type="PANTHER" id="PTHR19303:SF16">
    <property type="entry name" value="JERKY PROTEIN HOMOLOG-LIKE"/>
    <property type="match status" value="1"/>
</dbReference>
<dbReference type="PANTHER" id="PTHR19303">
    <property type="entry name" value="TRANSPOSON"/>
    <property type="match status" value="1"/>
</dbReference>
<dbReference type="PROSITE" id="PS51253">
    <property type="entry name" value="HTH_CENPB"/>
    <property type="match status" value="1"/>
</dbReference>
<dbReference type="InterPro" id="IPR006600">
    <property type="entry name" value="HTH_CenpB_DNA-bd_dom"/>
</dbReference>
<proteinExistence type="predicted"/>
<evidence type="ECO:0000313" key="3">
    <source>
        <dbReference type="EMBL" id="KAF6317442.1"/>
    </source>
</evidence>
<organism evidence="3 4">
    <name type="scientific">Rhinolophus ferrumequinum</name>
    <name type="common">Greater horseshoe bat</name>
    <dbReference type="NCBI Taxonomy" id="59479"/>
    <lineage>
        <taxon>Eukaryota</taxon>
        <taxon>Metazoa</taxon>
        <taxon>Chordata</taxon>
        <taxon>Craniata</taxon>
        <taxon>Vertebrata</taxon>
        <taxon>Euteleostomi</taxon>
        <taxon>Mammalia</taxon>
        <taxon>Eutheria</taxon>
        <taxon>Laurasiatheria</taxon>
        <taxon>Chiroptera</taxon>
        <taxon>Yinpterochiroptera</taxon>
        <taxon>Rhinolophoidea</taxon>
        <taxon>Rhinolophidae</taxon>
        <taxon>Rhinolophinae</taxon>
        <taxon>Rhinolophus</taxon>
    </lineage>
</organism>
<dbReference type="SUPFAM" id="SSF46689">
    <property type="entry name" value="Homeodomain-like"/>
    <property type="match status" value="1"/>
</dbReference>
<gene>
    <name evidence="3" type="ORF">mRhiFer1_008502</name>
</gene>
<dbReference type="SMART" id="SM00674">
    <property type="entry name" value="CENPB"/>
    <property type="match status" value="1"/>
</dbReference>